<dbReference type="AlphaFoldDB" id="A0A0S3PZU4"/>
<feature type="domain" description="Rieske" evidence="7">
    <location>
        <begin position="11"/>
        <end position="106"/>
    </location>
</feature>
<dbReference type="OrthoDB" id="9794175at2"/>
<keyword evidence="9" id="KW-1185">Reference proteome</keyword>
<dbReference type="PANTHER" id="PTHR21496:SF0">
    <property type="entry name" value="RIESKE DOMAIN-CONTAINING PROTEIN"/>
    <property type="match status" value="1"/>
</dbReference>
<dbReference type="CDD" id="cd03467">
    <property type="entry name" value="Rieske"/>
    <property type="match status" value="1"/>
</dbReference>
<keyword evidence="1" id="KW-0001">2Fe-2S</keyword>
<evidence type="ECO:0000313" key="8">
    <source>
        <dbReference type="EMBL" id="BAT61444.1"/>
    </source>
</evidence>
<dbReference type="GO" id="GO:0051213">
    <property type="term" value="F:dioxygenase activity"/>
    <property type="evidence" value="ECO:0007669"/>
    <property type="project" value="UniProtKB-KW"/>
</dbReference>
<sequence>MASDLPATEDWRDACDADALADAIKTVQVAGTELLLIRNGNDIVACERACPHEFADLSYGHVAEGRIHCPHHRASFDLADGTVSQGWSCRDLRLFPARVADGKVWVDASDIATSR</sequence>
<dbReference type="Gene3D" id="2.102.10.10">
    <property type="entry name" value="Rieske [2Fe-2S] iron-sulphur domain"/>
    <property type="match status" value="1"/>
</dbReference>
<organism evidence="8 9">
    <name type="scientific">Variibacter gotjawalensis</name>
    <dbReference type="NCBI Taxonomy" id="1333996"/>
    <lineage>
        <taxon>Bacteria</taxon>
        <taxon>Pseudomonadati</taxon>
        <taxon>Pseudomonadota</taxon>
        <taxon>Alphaproteobacteria</taxon>
        <taxon>Hyphomicrobiales</taxon>
        <taxon>Nitrobacteraceae</taxon>
        <taxon>Variibacter</taxon>
    </lineage>
</organism>
<name>A0A0S3PZU4_9BRAD</name>
<comment type="cofactor">
    <cofactor evidence="5">
        <name>[2Fe-2S] cluster</name>
        <dbReference type="ChEBI" id="CHEBI:190135"/>
    </cofactor>
</comment>
<dbReference type="PROSITE" id="PS51296">
    <property type="entry name" value="RIESKE"/>
    <property type="match status" value="1"/>
</dbReference>
<keyword evidence="4" id="KW-0411">Iron-sulfur</keyword>
<protein>
    <submittedName>
        <fullName evidence="8">Anthranilate 1,2-dioxygenase ferredoxin subunit</fullName>
    </submittedName>
</protein>
<evidence type="ECO:0000259" key="7">
    <source>
        <dbReference type="PROSITE" id="PS51296"/>
    </source>
</evidence>
<keyword evidence="2" id="KW-0479">Metal-binding</keyword>
<keyword evidence="8" id="KW-0560">Oxidoreductase</keyword>
<gene>
    <name evidence="8" type="primary">andAb</name>
    <name evidence="8" type="ORF">GJW-30_1_04001</name>
</gene>
<dbReference type="Pfam" id="PF00355">
    <property type="entry name" value="Rieske"/>
    <property type="match status" value="1"/>
</dbReference>
<evidence type="ECO:0000313" key="9">
    <source>
        <dbReference type="Proteomes" id="UP000236884"/>
    </source>
</evidence>
<dbReference type="RefSeq" id="WP_096358142.1">
    <property type="nucleotide sequence ID" value="NZ_AP014946.1"/>
</dbReference>
<dbReference type="Proteomes" id="UP000236884">
    <property type="component" value="Chromosome"/>
</dbReference>
<evidence type="ECO:0000256" key="6">
    <source>
        <dbReference type="ARBA" id="ARBA00038001"/>
    </source>
</evidence>
<evidence type="ECO:0000256" key="2">
    <source>
        <dbReference type="ARBA" id="ARBA00022723"/>
    </source>
</evidence>
<evidence type="ECO:0000256" key="1">
    <source>
        <dbReference type="ARBA" id="ARBA00022714"/>
    </source>
</evidence>
<dbReference type="InterPro" id="IPR017941">
    <property type="entry name" value="Rieske_2Fe-2S"/>
</dbReference>
<dbReference type="GO" id="GO:0046872">
    <property type="term" value="F:metal ion binding"/>
    <property type="evidence" value="ECO:0007669"/>
    <property type="project" value="UniProtKB-KW"/>
</dbReference>
<keyword evidence="8" id="KW-0223">Dioxygenase</keyword>
<dbReference type="EMBL" id="AP014946">
    <property type="protein sequence ID" value="BAT61444.1"/>
    <property type="molecule type" value="Genomic_DNA"/>
</dbReference>
<comment type="similarity">
    <text evidence="6">Belongs to the bacterial ring-hydroxylating dioxygenase ferredoxin component family.</text>
</comment>
<proteinExistence type="inferred from homology"/>
<dbReference type="PANTHER" id="PTHR21496">
    <property type="entry name" value="FERREDOXIN-RELATED"/>
    <property type="match status" value="1"/>
</dbReference>
<keyword evidence="3" id="KW-0408">Iron</keyword>
<evidence type="ECO:0000256" key="3">
    <source>
        <dbReference type="ARBA" id="ARBA00023004"/>
    </source>
</evidence>
<dbReference type="KEGG" id="vgo:GJW-30_1_04001"/>
<evidence type="ECO:0000256" key="5">
    <source>
        <dbReference type="ARBA" id="ARBA00034078"/>
    </source>
</evidence>
<dbReference type="InterPro" id="IPR036922">
    <property type="entry name" value="Rieske_2Fe-2S_sf"/>
</dbReference>
<evidence type="ECO:0000256" key="4">
    <source>
        <dbReference type="ARBA" id="ARBA00023014"/>
    </source>
</evidence>
<dbReference type="GO" id="GO:0051537">
    <property type="term" value="F:2 iron, 2 sulfur cluster binding"/>
    <property type="evidence" value="ECO:0007669"/>
    <property type="project" value="UniProtKB-KW"/>
</dbReference>
<reference evidence="8 9" key="1">
    <citation type="submission" date="2015-08" db="EMBL/GenBank/DDBJ databases">
        <title>Investigation of the bacterial diversity of lava forest soil.</title>
        <authorList>
            <person name="Lee J.S."/>
        </authorList>
    </citation>
    <scope>NUCLEOTIDE SEQUENCE [LARGE SCALE GENOMIC DNA]</scope>
    <source>
        <strain evidence="8 9">GJW-30</strain>
    </source>
</reference>
<dbReference type="SUPFAM" id="SSF50022">
    <property type="entry name" value="ISP domain"/>
    <property type="match status" value="1"/>
</dbReference>
<accession>A0A0S3PZU4</accession>